<reference evidence="2 3" key="1">
    <citation type="journal article" date="2015" name="Int. Biodeterior. Biodegradation">
        <title>Physiological and genetic screening methods for the isolation of methyl tert-butyl ether-degrading bacteria for bioremediation purposes.</title>
        <authorList>
            <person name="Guisado I.M."/>
            <person name="Purswani J."/>
            <person name="Gonzalez Lopez J."/>
            <person name="Pozo C."/>
        </authorList>
    </citation>
    <scope>NUCLEOTIDE SEQUENCE [LARGE SCALE GENOMIC DNA]</scope>
    <source>
        <strain evidence="2 3">SH7</strain>
    </source>
</reference>
<dbReference type="PANTHER" id="PTHR36113:SF1">
    <property type="entry name" value="GLYOXALASE_BLEOMYCIN RESISTANCE PROTEIN_DIOXYGENASE"/>
    <property type="match status" value="1"/>
</dbReference>
<dbReference type="Gene3D" id="3.10.180.10">
    <property type="entry name" value="2,3-Dihydroxybiphenyl 1,2-Dioxygenase, domain 1"/>
    <property type="match status" value="1"/>
</dbReference>
<evidence type="ECO:0000313" key="2">
    <source>
        <dbReference type="EMBL" id="KTD83181.1"/>
    </source>
</evidence>
<organism evidence="2 3">
    <name type="scientific">Paenibacillus etheri</name>
    <dbReference type="NCBI Taxonomy" id="1306852"/>
    <lineage>
        <taxon>Bacteria</taxon>
        <taxon>Bacillati</taxon>
        <taxon>Bacillota</taxon>
        <taxon>Bacilli</taxon>
        <taxon>Bacillales</taxon>
        <taxon>Paenibacillaceae</taxon>
        <taxon>Paenibacillus</taxon>
    </lineage>
</organism>
<dbReference type="OrthoDB" id="9796521at2"/>
<proteinExistence type="predicted"/>
<dbReference type="InterPro" id="IPR004360">
    <property type="entry name" value="Glyas_Fos-R_dOase_dom"/>
</dbReference>
<comment type="caution">
    <text evidence="2">The sequence shown here is derived from an EMBL/GenBank/DDBJ whole genome shotgun (WGS) entry which is preliminary data.</text>
</comment>
<dbReference type="InterPro" id="IPR037523">
    <property type="entry name" value="VOC_core"/>
</dbReference>
<dbReference type="InterPro" id="IPR029068">
    <property type="entry name" value="Glyas_Bleomycin-R_OHBP_Dase"/>
</dbReference>
<dbReference type="RefSeq" id="WP_060626975.1">
    <property type="nucleotide sequence ID" value="NZ_LCZJ02000098.1"/>
</dbReference>
<keyword evidence="3" id="KW-1185">Reference proteome</keyword>
<accession>A0A0W1APF3</accession>
<feature type="domain" description="VOC" evidence="1">
    <location>
        <begin position="2"/>
        <end position="124"/>
    </location>
</feature>
<name>A0A0W1APF3_9BACL</name>
<dbReference type="PROSITE" id="PS51819">
    <property type="entry name" value="VOC"/>
    <property type="match status" value="1"/>
</dbReference>
<dbReference type="Proteomes" id="UP000054709">
    <property type="component" value="Unassembled WGS sequence"/>
</dbReference>
<dbReference type="EMBL" id="LCZJ02000098">
    <property type="protein sequence ID" value="KTD83181.1"/>
    <property type="molecule type" value="Genomic_DNA"/>
</dbReference>
<sequence>MEIGAITFFVKDMEKMVTFYRDVMNMAIEWDGGVFTGVQLKSGVFFNLCQRDALSISGLGYPNELNGTMEVSFGVPSPEEVDKEFERLVKAGATSIKEPISQPYGLREAVVADPEGNLLEIVAGIPED</sequence>
<dbReference type="Pfam" id="PF00903">
    <property type="entry name" value="Glyoxalase"/>
    <property type="match status" value="1"/>
</dbReference>
<protein>
    <recommendedName>
        <fullName evidence="1">VOC domain-containing protein</fullName>
    </recommendedName>
</protein>
<dbReference type="InterPro" id="IPR051332">
    <property type="entry name" value="Fosfomycin_Res_Enzymes"/>
</dbReference>
<evidence type="ECO:0000259" key="1">
    <source>
        <dbReference type="PROSITE" id="PS51819"/>
    </source>
</evidence>
<gene>
    <name evidence="2" type="ORF">UQ64_03365</name>
</gene>
<dbReference type="SUPFAM" id="SSF54593">
    <property type="entry name" value="Glyoxalase/Bleomycin resistance protein/Dihydroxybiphenyl dioxygenase"/>
    <property type="match status" value="1"/>
</dbReference>
<dbReference type="AlphaFoldDB" id="A0A0W1APF3"/>
<dbReference type="PANTHER" id="PTHR36113">
    <property type="entry name" value="LYASE, PUTATIVE-RELATED-RELATED"/>
    <property type="match status" value="1"/>
</dbReference>
<evidence type="ECO:0000313" key="3">
    <source>
        <dbReference type="Proteomes" id="UP000054709"/>
    </source>
</evidence>